<dbReference type="OrthoDB" id="10490978at2759"/>
<feature type="compositionally biased region" description="Basic residues" evidence="1">
    <location>
        <begin position="1"/>
        <end position="13"/>
    </location>
</feature>
<evidence type="ECO:0000313" key="4">
    <source>
        <dbReference type="Proteomes" id="UP000274504"/>
    </source>
</evidence>
<keyword evidence="5" id="KW-1185">Reference proteome</keyword>
<reference evidence="6" key="1">
    <citation type="submission" date="2017-02" db="UniProtKB">
        <authorList>
            <consortium name="WormBaseParasite"/>
        </authorList>
    </citation>
    <scope>IDENTIFICATION</scope>
</reference>
<sequence>MDSKKQHRKSRSGRSREEGRQQYTIEPLLNPPPSGSLTQSFRGILTTTEGQPTNPQGISPLQICPPPPGPIPFHGFTSAAATCPHSPSQQKPDYNISLVSRMYYIPYDMFFDYFIWCIH</sequence>
<dbReference type="Proteomes" id="UP000321570">
    <property type="component" value="Unassembled WGS sequence"/>
</dbReference>
<name>A0A0R3SCI9_HYMDI</name>
<dbReference type="Proteomes" id="UP000274504">
    <property type="component" value="Unassembled WGS sequence"/>
</dbReference>
<organism evidence="6">
    <name type="scientific">Hymenolepis diminuta</name>
    <name type="common">Rat tapeworm</name>
    <dbReference type="NCBI Taxonomy" id="6216"/>
    <lineage>
        <taxon>Eukaryota</taxon>
        <taxon>Metazoa</taxon>
        <taxon>Spiralia</taxon>
        <taxon>Lophotrochozoa</taxon>
        <taxon>Platyhelminthes</taxon>
        <taxon>Cestoda</taxon>
        <taxon>Eucestoda</taxon>
        <taxon>Cyclophyllidea</taxon>
        <taxon>Hymenolepididae</taxon>
        <taxon>Hymenolepis</taxon>
    </lineage>
</organism>
<gene>
    <name evidence="2" type="ORF">HDID_LOCUS2305</name>
    <name evidence="3" type="ORF">WMSIL1_LOCUS935</name>
</gene>
<protein>
    <submittedName>
        <fullName evidence="6">Ovule protein</fullName>
    </submittedName>
</protein>
<proteinExistence type="predicted"/>
<dbReference type="EMBL" id="UYSG01000549">
    <property type="protein sequence ID" value="VDL19766.1"/>
    <property type="molecule type" value="Genomic_DNA"/>
</dbReference>
<evidence type="ECO:0000256" key="1">
    <source>
        <dbReference type="SAM" id="MobiDB-lite"/>
    </source>
</evidence>
<reference evidence="2 4" key="2">
    <citation type="submission" date="2018-11" db="EMBL/GenBank/DDBJ databases">
        <authorList>
            <consortium name="Pathogen Informatics"/>
        </authorList>
    </citation>
    <scope>NUCLEOTIDE SEQUENCE [LARGE SCALE GENOMIC DNA]</scope>
</reference>
<reference evidence="3 5" key="3">
    <citation type="submission" date="2019-07" db="EMBL/GenBank/DDBJ databases">
        <authorList>
            <person name="Jastrzebski P J."/>
            <person name="Paukszto L."/>
            <person name="Jastrzebski P J."/>
        </authorList>
    </citation>
    <scope>NUCLEOTIDE SEQUENCE [LARGE SCALE GENOMIC DNA]</scope>
    <source>
        <strain evidence="3 5">WMS-il1</strain>
    </source>
</reference>
<dbReference type="AlphaFoldDB" id="A0A0R3SCI9"/>
<evidence type="ECO:0000313" key="6">
    <source>
        <dbReference type="WBParaSite" id="HDID_0000230401-mRNA-1"/>
    </source>
</evidence>
<evidence type="ECO:0000313" key="2">
    <source>
        <dbReference type="EMBL" id="VDL19766.1"/>
    </source>
</evidence>
<feature type="region of interest" description="Disordered" evidence="1">
    <location>
        <begin position="1"/>
        <end position="61"/>
    </location>
</feature>
<accession>A0A0R3SCI9</accession>
<evidence type="ECO:0000313" key="5">
    <source>
        <dbReference type="Proteomes" id="UP000321570"/>
    </source>
</evidence>
<feature type="compositionally biased region" description="Polar residues" evidence="1">
    <location>
        <begin position="35"/>
        <end position="57"/>
    </location>
</feature>
<evidence type="ECO:0000313" key="3">
    <source>
        <dbReference type="EMBL" id="VUZ39724.1"/>
    </source>
</evidence>
<dbReference type="EMBL" id="CABIJS010000022">
    <property type="protein sequence ID" value="VUZ39724.1"/>
    <property type="molecule type" value="Genomic_DNA"/>
</dbReference>
<dbReference type="WBParaSite" id="HDID_0000230401-mRNA-1">
    <property type="protein sequence ID" value="HDID_0000230401-mRNA-1"/>
    <property type="gene ID" value="HDID_0000230401"/>
</dbReference>